<dbReference type="InterPro" id="IPR050789">
    <property type="entry name" value="Diverse_Enzym_Activities"/>
</dbReference>
<dbReference type="OrthoDB" id="119951at2"/>
<dbReference type="PANTHER" id="PTHR43283:SF3">
    <property type="entry name" value="BETA-LACTAMASE FAMILY PROTEIN (AFU_ORTHOLOGUE AFUA_5G07500)"/>
    <property type="match status" value="1"/>
</dbReference>
<dbReference type="AlphaFoldDB" id="A0A0D5XYY0"/>
<dbReference type="EMBL" id="CP011110">
    <property type="protein sequence ID" value="AKA24293.1"/>
    <property type="molecule type" value="Genomic_DNA"/>
</dbReference>
<dbReference type="Proteomes" id="UP000032748">
    <property type="component" value="Chromosome"/>
</dbReference>
<reference evidence="3 4" key="1">
    <citation type="journal article" date="2015" name="Mol. Plant Microbe Interact.">
        <title>Comparative Genomic Analysis of Pseudomonas chlororaphis PCL1606 Reveals New Insight into Antifungal Compounds Involved in Biocontrol.</title>
        <authorList>
            <person name="Calderon C.E."/>
            <person name="Ramos C."/>
            <person name="de Vicente A."/>
            <person name="Cazorla F.M."/>
        </authorList>
    </citation>
    <scope>NUCLEOTIDE SEQUENCE [LARGE SCALE GENOMIC DNA]</scope>
    <source>
        <strain evidence="3 4">PCL1606</strain>
    </source>
</reference>
<dbReference type="KEGG" id="pcz:PCL1606_28420"/>
<dbReference type="PATRIC" id="fig|587753.10.peg.2835"/>
<organism evidence="3 4">
    <name type="scientific">Pseudomonas chlororaphis</name>
    <dbReference type="NCBI Taxonomy" id="587753"/>
    <lineage>
        <taxon>Bacteria</taxon>
        <taxon>Pseudomonadati</taxon>
        <taxon>Pseudomonadota</taxon>
        <taxon>Gammaproteobacteria</taxon>
        <taxon>Pseudomonadales</taxon>
        <taxon>Pseudomonadaceae</taxon>
        <taxon>Pseudomonas</taxon>
    </lineage>
</organism>
<gene>
    <name evidence="3" type="ORF">PCL1606_28420</name>
</gene>
<accession>A0A0D5XYY0</accession>
<protein>
    <submittedName>
        <fullName evidence="3">Beta-lactamase</fullName>
    </submittedName>
</protein>
<feature type="chain" id="PRO_5002299471" evidence="1">
    <location>
        <begin position="23"/>
        <end position="402"/>
    </location>
</feature>
<evidence type="ECO:0000259" key="2">
    <source>
        <dbReference type="Pfam" id="PF00144"/>
    </source>
</evidence>
<dbReference type="InterPro" id="IPR012338">
    <property type="entry name" value="Beta-lactam/transpept-like"/>
</dbReference>
<evidence type="ECO:0000313" key="4">
    <source>
        <dbReference type="Proteomes" id="UP000032748"/>
    </source>
</evidence>
<evidence type="ECO:0000256" key="1">
    <source>
        <dbReference type="SAM" id="SignalP"/>
    </source>
</evidence>
<dbReference type="Gene3D" id="3.40.710.10">
    <property type="entry name" value="DD-peptidase/beta-lactamase superfamily"/>
    <property type="match status" value="1"/>
</dbReference>
<keyword evidence="1" id="KW-0732">Signal</keyword>
<proteinExistence type="predicted"/>
<dbReference type="RefSeq" id="WP_045882887.1">
    <property type="nucleotide sequence ID" value="NZ_CP011110.1"/>
</dbReference>
<dbReference type="PANTHER" id="PTHR43283">
    <property type="entry name" value="BETA-LACTAMASE-RELATED"/>
    <property type="match status" value="1"/>
</dbReference>
<feature type="signal peptide" evidence="1">
    <location>
        <begin position="1"/>
        <end position="22"/>
    </location>
</feature>
<dbReference type="InterPro" id="IPR001466">
    <property type="entry name" value="Beta-lactam-related"/>
</dbReference>
<dbReference type="SUPFAM" id="SSF56601">
    <property type="entry name" value="beta-lactamase/transpeptidase-like"/>
    <property type="match status" value="1"/>
</dbReference>
<sequence>MNRPIQGLLALAATLGASLAGAATPDAALGRRMDMAIDRAIAEQRIVGTVVVVMRDGQVVYRRAAGFADREAARPMTEDTILRLASITKPMVSVVAMRLVEQGTLSLDDPVSRWLPEFRPRLADGSQPSITLKQLLTHTAGLSYGFLEPEHGAYRTAGVSDGLAEPGMSLEDNLQRIASVPLSYPPGTQWRYSLATDVLGAVLEKATGKRLPALTREMVTGPLAMQDTDFAVKDPARLGAAYRDDQPRPSRMQEETALRVGGSTTLFSLQRIFDPRAYPSGGAGMAGTAGDVARFLDTLRQGGGILLSRASVQAMMTDQVGAQAQTQGPGWGFGYGWAVLDDPALAATPQSKGTLQWGGAYGHSWFVDPQARLTVVALTNTAFEGMSGAFTREIRDAAYPAP</sequence>
<dbReference type="Pfam" id="PF00144">
    <property type="entry name" value="Beta-lactamase"/>
    <property type="match status" value="1"/>
</dbReference>
<feature type="domain" description="Beta-lactamase-related" evidence="2">
    <location>
        <begin position="36"/>
        <end position="391"/>
    </location>
</feature>
<evidence type="ECO:0000313" key="3">
    <source>
        <dbReference type="EMBL" id="AKA24293.1"/>
    </source>
</evidence>
<name>A0A0D5XYY0_9PSED</name>